<accession>A0A0D2KLC5</accession>
<dbReference type="Proteomes" id="UP000054270">
    <property type="component" value="Unassembled WGS sequence"/>
</dbReference>
<proteinExistence type="predicted"/>
<sequence>MAGEMAGESRMARASLPTRSARASQSVDAPAGPEPAPTSLEAGKGADTSVLSAVQSHVESADALLLLSSLPSSSPPPQSFAPGCGHYRRHRRHGHVGGSRKVAQTPAPPAKPDEHAPVEDSDAQLETGVLSPCKAEEDAEIVVDAHDAHISAQFHAASNPIAPVLTKTHIVDAPAPHFSYLRDPPACYPLHDDPDELKPIEKPEVEALEDVDGVGDILAELFGRLCGWVGKARICAAEKAKWEGRGMLRETYPVNTDQHLTLLITPFNIINSQIQWSLSTVLSSSLLPTPNGLVISEYNLAVFAAASASPACNPTALLT</sequence>
<evidence type="ECO:0000313" key="3">
    <source>
        <dbReference type="EMBL" id="KJA15427.1"/>
    </source>
</evidence>
<evidence type="ECO:0000313" key="4">
    <source>
        <dbReference type="Proteomes" id="UP000054270"/>
    </source>
</evidence>
<reference evidence="3" key="1">
    <citation type="submission" date="2014-04" db="EMBL/GenBank/DDBJ databases">
        <title>Evolutionary Origins and Diversification of the Mycorrhizal Mutualists.</title>
        <authorList>
            <consortium name="DOE Joint Genome Institute"/>
            <person name="Kohler A."/>
            <person name="Kuo A."/>
            <person name="Nagy L.G."/>
            <person name="Floudas D."/>
            <person name="Copeland A."/>
            <person name="Barry K.W."/>
            <person name="Cichocki N."/>
            <person name="Veneault-Fourrey C."/>
            <person name="LaButti K."/>
            <person name="Lindquist E.A."/>
            <person name="Lipzen A."/>
            <person name="Lundell T."/>
            <person name="Morin E."/>
            <person name="Murat C."/>
            <person name="Riley R."/>
            <person name="Ohm R."/>
            <person name="Sun H."/>
            <person name="Tunlid A."/>
            <person name="Henrissat B."/>
            <person name="Grigoriev I.V."/>
            <person name="Hibbett D.S."/>
            <person name="Martin F."/>
            <person name="Consortium M.G."/>
        </authorList>
    </citation>
    <scope>NUCLEOTIDE SEQUENCE [LARGE SCALE GENOMIC DNA]</scope>
    <source>
        <strain evidence="3">FD-334 SS-4</strain>
    </source>
</reference>
<organism evidence="3 4">
    <name type="scientific">Hypholoma sublateritium (strain FD-334 SS-4)</name>
    <dbReference type="NCBI Taxonomy" id="945553"/>
    <lineage>
        <taxon>Eukaryota</taxon>
        <taxon>Fungi</taxon>
        <taxon>Dikarya</taxon>
        <taxon>Basidiomycota</taxon>
        <taxon>Agaricomycotina</taxon>
        <taxon>Agaricomycetes</taxon>
        <taxon>Agaricomycetidae</taxon>
        <taxon>Agaricales</taxon>
        <taxon>Agaricineae</taxon>
        <taxon>Strophariaceae</taxon>
        <taxon>Hypholoma</taxon>
    </lineage>
</organism>
<feature type="compositionally biased region" description="Basic residues" evidence="1">
    <location>
        <begin position="86"/>
        <end position="95"/>
    </location>
</feature>
<evidence type="ECO:0000313" key="2">
    <source>
        <dbReference type="EMBL" id="KJA15266.1"/>
    </source>
</evidence>
<name>A0A0D2KLC5_HYPSF</name>
<dbReference type="EMBL" id="KN817649">
    <property type="protein sequence ID" value="KJA15266.1"/>
    <property type="molecule type" value="Genomic_DNA"/>
</dbReference>
<dbReference type="AlphaFoldDB" id="A0A0D2KLC5"/>
<feature type="region of interest" description="Disordered" evidence="1">
    <location>
        <begin position="68"/>
        <end position="123"/>
    </location>
</feature>
<dbReference type="EMBL" id="KN817644">
    <property type="protein sequence ID" value="KJA15427.1"/>
    <property type="molecule type" value="Genomic_DNA"/>
</dbReference>
<keyword evidence="4" id="KW-1185">Reference proteome</keyword>
<protein>
    <submittedName>
        <fullName evidence="3">Uncharacterized protein</fullName>
    </submittedName>
</protein>
<reference evidence="4" key="2">
    <citation type="submission" date="2014-04" db="EMBL/GenBank/DDBJ databases">
        <title>Evolutionary Origins and Diversification of the Mycorrhizal Mutualists.</title>
        <authorList>
            <consortium name="DOE Joint Genome Institute"/>
            <consortium name="Mycorrhizal Genomics Consortium"/>
            <person name="Kohler A."/>
            <person name="Kuo A."/>
            <person name="Nagy L.G."/>
            <person name="Floudas D."/>
            <person name="Copeland A."/>
            <person name="Barry K.W."/>
            <person name="Cichocki N."/>
            <person name="Veneault-Fourrey C."/>
            <person name="LaButti K."/>
            <person name="Lindquist E.A."/>
            <person name="Lipzen A."/>
            <person name="Lundell T."/>
            <person name="Morin E."/>
            <person name="Murat C."/>
            <person name="Riley R."/>
            <person name="Ohm R."/>
            <person name="Sun H."/>
            <person name="Tunlid A."/>
            <person name="Henrissat B."/>
            <person name="Grigoriev I.V."/>
            <person name="Hibbett D.S."/>
            <person name="Martin F."/>
        </authorList>
    </citation>
    <scope>NUCLEOTIDE SEQUENCE [LARGE SCALE GENOMIC DNA]</scope>
    <source>
        <strain evidence="4">FD-334 SS-4</strain>
    </source>
</reference>
<feature type="compositionally biased region" description="Polar residues" evidence="1">
    <location>
        <begin position="17"/>
        <end position="27"/>
    </location>
</feature>
<feature type="region of interest" description="Disordered" evidence="1">
    <location>
        <begin position="1"/>
        <end position="53"/>
    </location>
</feature>
<evidence type="ECO:0000256" key="1">
    <source>
        <dbReference type="SAM" id="MobiDB-lite"/>
    </source>
</evidence>
<gene>
    <name evidence="3" type="ORF">HYPSUDRAFT_207847</name>
    <name evidence="2" type="ORF">HYPSUDRAFT_207993</name>
</gene>